<evidence type="ECO:0000256" key="1">
    <source>
        <dbReference type="ARBA" id="ARBA00023015"/>
    </source>
</evidence>
<dbReference type="InterPro" id="IPR036388">
    <property type="entry name" value="WH-like_DNA-bd_sf"/>
</dbReference>
<reference evidence="7" key="1">
    <citation type="journal article" date="2019" name="Int. J. Syst. Evol. Microbiol.">
        <title>The Global Catalogue of Microorganisms (GCM) 10K type strain sequencing project: providing services to taxonomists for standard genome sequencing and annotation.</title>
        <authorList>
            <consortium name="The Broad Institute Genomics Platform"/>
            <consortium name="The Broad Institute Genome Sequencing Center for Infectious Disease"/>
            <person name="Wu L."/>
            <person name="Ma J."/>
        </authorList>
    </citation>
    <scope>NUCLEOTIDE SEQUENCE [LARGE SCALE GENOMIC DNA]</scope>
    <source>
        <strain evidence="7">JCM 4565</strain>
    </source>
</reference>
<accession>A0ABP3GQE5</accession>
<gene>
    <name evidence="6" type="ORF">GCM10010319_31820</name>
</gene>
<evidence type="ECO:0000313" key="7">
    <source>
        <dbReference type="Proteomes" id="UP001500063"/>
    </source>
</evidence>
<dbReference type="SUPFAM" id="SSF48008">
    <property type="entry name" value="GntR ligand-binding domain-like"/>
    <property type="match status" value="1"/>
</dbReference>
<dbReference type="EMBL" id="BAAABW010000016">
    <property type="protein sequence ID" value="GAA0352330.1"/>
    <property type="molecule type" value="Genomic_DNA"/>
</dbReference>
<name>A0ABP3GQE5_9ACTN</name>
<dbReference type="Proteomes" id="UP001500063">
    <property type="component" value="Unassembled WGS sequence"/>
</dbReference>
<keyword evidence="1" id="KW-0805">Transcription regulation</keyword>
<dbReference type="Gene3D" id="1.20.120.530">
    <property type="entry name" value="GntR ligand-binding domain-like"/>
    <property type="match status" value="1"/>
</dbReference>
<organism evidence="6 7">
    <name type="scientific">Streptomyces blastmyceticus</name>
    <dbReference type="NCBI Taxonomy" id="68180"/>
    <lineage>
        <taxon>Bacteria</taxon>
        <taxon>Bacillati</taxon>
        <taxon>Actinomycetota</taxon>
        <taxon>Actinomycetes</taxon>
        <taxon>Kitasatosporales</taxon>
        <taxon>Streptomycetaceae</taxon>
        <taxon>Streptomyces</taxon>
    </lineage>
</organism>
<dbReference type="PROSITE" id="PS50949">
    <property type="entry name" value="HTH_GNTR"/>
    <property type="match status" value="1"/>
</dbReference>
<dbReference type="PANTHER" id="PTHR43537">
    <property type="entry name" value="TRANSCRIPTIONAL REGULATOR, GNTR FAMILY"/>
    <property type="match status" value="1"/>
</dbReference>
<evidence type="ECO:0000256" key="4">
    <source>
        <dbReference type="SAM" id="MobiDB-lite"/>
    </source>
</evidence>
<dbReference type="PANTHER" id="PTHR43537:SF24">
    <property type="entry name" value="GLUCONATE OPERON TRANSCRIPTIONAL REPRESSOR"/>
    <property type="match status" value="1"/>
</dbReference>
<dbReference type="SUPFAM" id="SSF46785">
    <property type="entry name" value="Winged helix' DNA-binding domain"/>
    <property type="match status" value="1"/>
</dbReference>
<keyword evidence="3" id="KW-0804">Transcription</keyword>
<dbReference type="RefSeq" id="WP_344118371.1">
    <property type="nucleotide sequence ID" value="NZ_BAAABW010000016.1"/>
</dbReference>
<dbReference type="InterPro" id="IPR036390">
    <property type="entry name" value="WH_DNA-bd_sf"/>
</dbReference>
<feature type="compositionally biased region" description="Basic and acidic residues" evidence="4">
    <location>
        <begin position="1"/>
        <end position="29"/>
    </location>
</feature>
<evidence type="ECO:0000256" key="3">
    <source>
        <dbReference type="ARBA" id="ARBA00023163"/>
    </source>
</evidence>
<evidence type="ECO:0000259" key="5">
    <source>
        <dbReference type="PROSITE" id="PS50949"/>
    </source>
</evidence>
<dbReference type="InterPro" id="IPR008920">
    <property type="entry name" value="TF_FadR/GntR_C"/>
</dbReference>
<evidence type="ECO:0000313" key="6">
    <source>
        <dbReference type="EMBL" id="GAA0352330.1"/>
    </source>
</evidence>
<dbReference type="Pfam" id="PF07729">
    <property type="entry name" value="FCD"/>
    <property type="match status" value="1"/>
</dbReference>
<dbReference type="InterPro" id="IPR011711">
    <property type="entry name" value="GntR_C"/>
</dbReference>
<dbReference type="InterPro" id="IPR000524">
    <property type="entry name" value="Tscrpt_reg_HTH_GntR"/>
</dbReference>
<keyword evidence="7" id="KW-1185">Reference proteome</keyword>
<proteinExistence type="predicted"/>
<dbReference type="SMART" id="SM00345">
    <property type="entry name" value="HTH_GNTR"/>
    <property type="match status" value="1"/>
</dbReference>
<feature type="region of interest" description="Disordered" evidence="4">
    <location>
        <begin position="1"/>
        <end position="40"/>
    </location>
</feature>
<evidence type="ECO:0000256" key="2">
    <source>
        <dbReference type="ARBA" id="ARBA00023125"/>
    </source>
</evidence>
<dbReference type="Pfam" id="PF00392">
    <property type="entry name" value="GntR"/>
    <property type="match status" value="1"/>
</dbReference>
<dbReference type="Gene3D" id="1.10.10.10">
    <property type="entry name" value="Winged helix-like DNA-binding domain superfamily/Winged helix DNA-binding domain"/>
    <property type="match status" value="1"/>
</dbReference>
<protein>
    <recommendedName>
        <fullName evidence="5">HTH gntR-type domain-containing protein</fullName>
    </recommendedName>
</protein>
<feature type="domain" description="HTH gntR-type" evidence="5">
    <location>
        <begin position="29"/>
        <end position="101"/>
    </location>
</feature>
<comment type="caution">
    <text evidence="6">The sequence shown here is derived from an EMBL/GenBank/DDBJ whole genome shotgun (WGS) entry which is preliminary data.</text>
</comment>
<keyword evidence="2" id="KW-0238">DNA-binding</keyword>
<sequence length="243" mass="25815">MGTADHRTGEHDAHHGVEPPALRRDDWERPSSTSRAEMAADRIADLVARTEPGARLGTKDELRTECGVSVGTFNETLRLLQARGLVTVRPGPGGGLFAAAGPPRTRRLGAWAEELDARHPEDALRIRDALDPLLVEDALWHASPADLAALRGDLGALADAADSVDAPGFARAERQLRTRLAAIGPSAMLRSLYGGLLAVIEPFVGTADADTLHALYERHAALIDALDARDRAAALRLVATSVG</sequence>